<gene>
    <name evidence="1" type="ORF">PHMEG_00014028</name>
</gene>
<evidence type="ECO:0000313" key="1">
    <source>
        <dbReference type="EMBL" id="OWZ12763.1"/>
    </source>
</evidence>
<keyword evidence="2" id="KW-1185">Reference proteome</keyword>
<dbReference type="OrthoDB" id="126898at2759"/>
<sequence length="105" mass="11381">MTLTVPNYITSGVLISPSDCPWGTMYRSRDDGTPINLVSLPMVAFESMLRAFSRHYTLKSGPGKGGRPPRVCSMNNVLACILHFFSAAVEQKTICGLFGVVLATL</sequence>
<proteinExistence type="predicted"/>
<evidence type="ECO:0000313" key="2">
    <source>
        <dbReference type="Proteomes" id="UP000198211"/>
    </source>
</evidence>
<name>A0A225W4U8_9STRA</name>
<reference evidence="2" key="1">
    <citation type="submission" date="2017-03" db="EMBL/GenBank/DDBJ databases">
        <title>Phytopthora megakarya and P. palmivora, two closely related causual agents of cacao black pod achieved similar genome size and gene model numbers by different mechanisms.</title>
        <authorList>
            <person name="Ali S."/>
            <person name="Shao J."/>
            <person name="Larry D.J."/>
            <person name="Kronmiller B."/>
            <person name="Shen D."/>
            <person name="Strem M.D."/>
            <person name="Melnick R.L."/>
            <person name="Guiltinan M.J."/>
            <person name="Tyler B.M."/>
            <person name="Meinhardt L.W."/>
            <person name="Bailey B.A."/>
        </authorList>
    </citation>
    <scope>NUCLEOTIDE SEQUENCE [LARGE SCALE GENOMIC DNA]</scope>
    <source>
        <strain evidence="2">zdho120</strain>
    </source>
</reference>
<dbReference type="AlphaFoldDB" id="A0A225W4U8"/>
<dbReference type="EMBL" id="NBNE01001760">
    <property type="protein sequence ID" value="OWZ12763.1"/>
    <property type="molecule type" value="Genomic_DNA"/>
</dbReference>
<comment type="caution">
    <text evidence="1">The sequence shown here is derived from an EMBL/GenBank/DDBJ whole genome shotgun (WGS) entry which is preliminary data.</text>
</comment>
<protein>
    <submittedName>
        <fullName evidence="1">Uncharacterized protein</fullName>
    </submittedName>
</protein>
<dbReference type="Proteomes" id="UP000198211">
    <property type="component" value="Unassembled WGS sequence"/>
</dbReference>
<organism evidence="1 2">
    <name type="scientific">Phytophthora megakarya</name>
    <dbReference type="NCBI Taxonomy" id="4795"/>
    <lineage>
        <taxon>Eukaryota</taxon>
        <taxon>Sar</taxon>
        <taxon>Stramenopiles</taxon>
        <taxon>Oomycota</taxon>
        <taxon>Peronosporomycetes</taxon>
        <taxon>Peronosporales</taxon>
        <taxon>Peronosporaceae</taxon>
        <taxon>Phytophthora</taxon>
    </lineage>
</organism>
<accession>A0A225W4U8</accession>